<feature type="region of interest" description="Disordered" evidence="1">
    <location>
        <begin position="1"/>
        <end position="36"/>
    </location>
</feature>
<organism evidence="2 3">
    <name type="scientific">Myotis brandtii</name>
    <name type="common">Brandt's bat</name>
    <dbReference type="NCBI Taxonomy" id="109478"/>
    <lineage>
        <taxon>Eukaryota</taxon>
        <taxon>Metazoa</taxon>
        <taxon>Chordata</taxon>
        <taxon>Craniata</taxon>
        <taxon>Vertebrata</taxon>
        <taxon>Euteleostomi</taxon>
        <taxon>Mammalia</taxon>
        <taxon>Eutheria</taxon>
        <taxon>Laurasiatheria</taxon>
        <taxon>Chiroptera</taxon>
        <taxon>Yangochiroptera</taxon>
        <taxon>Vespertilionidae</taxon>
        <taxon>Myotis</taxon>
    </lineage>
</organism>
<keyword evidence="3" id="KW-1185">Reference proteome</keyword>
<reference evidence="2 3" key="1">
    <citation type="journal article" date="2013" name="Nat. Commun.">
        <title>Genome analysis reveals insights into physiology and longevity of the Brandt's bat Myotis brandtii.</title>
        <authorList>
            <person name="Seim I."/>
            <person name="Fang X."/>
            <person name="Xiong Z."/>
            <person name="Lobanov A.V."/>
            <person name="Huang Z."/>
            <person name="Ma S."/>
            <person name="Feng Y."/>
            <person name="Turanov A.A."/>
            <person name="Zhu Y."/>
            <person name="Lenz T.L."/>
            <person name="Gerashchenko M.V."/>
            <person name="Fan D."/>
            <person name="Hee Yim S."/>
            <person name="Yao X."/>
            <person name="Jordan D."/>
            <person name="Xiong Y."/>
            <person name="Ma Y."/>
            <person name="Lyapunov A.N."/>
            <person name="Chen G."/>
            <person name="Kulakova O.I."/>
            <person name="Sun Y."/>
            <person name="Lee S.G."/>
            <person name="Bronson R.T."/>
            <person name="Moskalev A.A."/>
            <person name="Sunyaev S.R."/>
            <person name="Zhang G."/>
            <person name="Krogh A."/>
            <person name="Wang J."/>
            <person name="Gladyshev V.N."/>
        </authorList>
    </citation>
    <scope>NUCLEOTIDE SEQUENCE [LARGE SCALE GENOMIC DNA]</scope>
</reference>
<evidence type="ECO:0000256" key="1">
    <source>
        <dbReference type="SAM" id="MobiDB-lite"/>
    </source>
</evidence>
<evidence type="ECO:0000313" key="2">
    <source>
        <dbReference type="EMBL" id="EPQ06932.1"/>
    </source>
</evidence>
<sequence>MAYERGRISVSLQEEASGGPQVVPVRTPTQEPREQPAGACEYSYCEDESATGGCPFGPYQGRQTSSIFEAAKRELAKLMRIEDPSLLNSRVLLHHAKAGTIIARQGDQVRLTPDL</sequence>
<dbReference type="EMBL" id="KE162077">
    <property type="protein sequence ID" value="EPQ06932.1"/>
    <property type="molecule type" value="Genomic_DNA"/>
</dbReference>
<accession>S7PG24</accession>
<name>S7PG24_MYOBR</name>
<evidence type="ECO:0000313" key="3">
    <source>
        <dbReference type="Proteomes" id="UP000052978"/>
    </source>
</evidence>
<protein>
    <submittedName>
        <fullName evidence="2">Neuropathy target esterase</fullName>
    </submittedName>
</protein>
<proteinExistence type="predicted"/>
<dbReference type="Proteomes" id="UP000052978">
    <property type="component" value="Unassembled WGS sequence"/>
</dbReference>
<dbReference type="AlphaFoldDB" id="S7PG24"/>
<gene>
    <name evidence="2" type="ORF">D623_10016164</name>
</gene>